<dbReference type="AlphaFoldDB" id="A0A1H1PKP4"/>
<proteinExistence type="predicted"/>
<evidence type="ECO:0000256" key="1">
    <source>
        <dbReference type="ARBA" id="ARBA00004141"/>
    </source>
</evidence>
<dbReference type="GO" id="GO:0016020">
    <property type="term" value="C:membrane"/>
    <property type="evidence" value="ECO:0007669"/>
    <property type="project" value="UniProtKB-SubCell"/>
</dbReference>
<evidence type="ECO:0000313" key="6">
    <source>
        <dbReference type="EMBL" id="SDS11726.1"/>
    </source>
</evidence>
<feature type="transmembrane region" description="Helical" evidence="5">
    <location>
        <begin position="91"/>
        <end position="109"/>
    </location>
</feature>
<feature type="transmembrane region" description="Helical" evidence="5">
    <location>
        <begin position="28"/>
        <end position="46"/>
    </location>
</feature>
<comment type="subcellular location">
    <subcellularLocation>
        <location evidence="1">Membrane</location>
        <topology evidence="1">Multi-pass membrane protein</topology>
    </subcellularLocation>
</comment>
<dbReference type="Pfam" id="PF13564">
    <property type="entry name" value="DoxX_2"/>
    <property type="match status" value="1"/>
</dbReference>
<accession>A0A1H1PKP4</accession>
<gene>
    <name evidence="6" type="ORF">SAMN04489812_0933</name>
</gene>
<sequence>MTTLTDPVQISAVPTAEQPRPQRRSLTIAGWILTAFGGAFLVFDGVNHVLLSQSVQAGANNLGMDPQLFLPIGIIQLIFVGLYLVPRTSTFGAILLTAFLGGAVCSNVIAGQPFFGYVMSGVYTAVIIWFGVWLRTPALRRLVPFRR</sequence>
<evidence type="ECO:0000313" key="7">
    <source>
        <dbReference type="Proteomes" id="UP000199103"/>
    </source>
</evidence>
<organism evidence="6 7">
    <name type="scientific">Microlunatus soli</name>
    <dbReference type="NCBI Taxonomy" id="630515"/>
    <lineage>
        <taxon>Bacteria</taxon>
        <taxon>Bacillati</taxon>
        <taxon>Actinomycetota</taxon>
        <taxon>Actinomycetes</taxon>
        <taxon>Propionibacteriales</taxon>
        <taxon>Propionibacteriaceae</taxon>
        <taxon>Microlunatus</taxon>
    </lineage>
</organism>
<feature type="transmembrane region" description="Helical" evidence="5">
    <location>
        <begin position="66"/>
        <end position="84"/>
    </location>
</feature>
<feature type="transmembrane region" description="Helical" evidence="5">
    <location>
        <begin position="115"/>
        <end position="134"/>
    </location>
</feature>
<evidence type="ECO:0000256" key="5">
    <source>
        <dbReference type="SAM" id="Phobius"/>
    </source>
</evidence>
<protein>
    <submittedName>
        <fullName evidence="6">DoxX-like family protein</fullName>
    </submittedName>
</protein>
<dbReference type="InterPro" id="IPR032808">
    <property type="entry name" value="DoxX"/>
</dbReference>
<dbReference type="Proteomes" id="UP000199103">
    <property type="component" value="Chromosome I"/>
</dbReference>
<evidence type="ECO:0000256" key="4">
    <source>
        <dbReference type="ARBA" id="ARBA00023136"/>
    </source>
</evidence>
<keyword evidence="3 5" id="KW-1133">Transmembrane helix</keyword>
<dbReference type="OrthoDB" id="9811373at2"/>
<keyword evidence="7" id="KW-1185">Reference proteome</keyword>
<evidence type="ECO:0000256" key="2">
    <source>
        <dbReference type="ARBA" id="ARBA00022692"/>
    </source>
</evidence>
<reference evidence="6 7" key="1">
    <citation type="submission" date="2016-10" db="EMBL/GenBank/DDBJ databases">
        <authorList>
            <person name="de Groot N.N."/>
        </authorList>
    </citation>
    <scope>NUCLEOTIDE SEQUENCE [LARGE SCALE GENOMIC DNA]</scope>
    <source>
        <strain evidence="6 7">DSM 21800</strain>
    </source>
</reference>
<dbReference type="EMBL" id="LT629772">
    <property type="protein sequence ID" value="SDS11726.1"/>
    <property type="molecule type" value="Genomic_DNA"/>
</dbReference>
<keyword evidence="2 5" id="KW-0812">Transmembrane</keyword>
<name>A0A1H1PKP4_9ACTN</name>
<dbReference type="STRING" id="630515.SAMN04489812_0933"/>
<keyword evidence="4 5" id="KW-0472">Membrane</keyword>
<evidence type="ECO:0000256" key="3">
    <source>
        <dbReference type="ARBA" id="ARBA00022989"/>
    </source>
</evidence>
<dbReference type="RefSeq" id="WP_091520614.1">
    <property type="nucleotide sequence ID" value="NZ_LT629772.1"/>
</dbReference>